<dbReference type="InterPro" id="IPR005467">
    <property type="entry name" value="His_kinase_dom"/>
</dbReference>
<comment type="caution">
    <text evidence="18">The sequence shown here is derived from an EMBL/GenBank/DDBJ whole genome shotgun (WGS) entry which is preliminary data.</text>
</comment>
<proteinExistence type="predicted"/>
<evidence type="ECO:0000259" key="17">
    <source>
        <dbReference type="PROSITE" id="PS50885"/>
    </source>
</evidence>
<dbReference type="Pfam" id="PF00672">
    <property type="entry name" value="HAMP"/>
    <property type="match status" value="1"/>
</dbReference>
<keyword evidence="12" id="KW-0902">Two-component regulatory system</keyword>
<dbReference type="InterPro" id="IPR003594">
    <property type="entry name" value="HATPase_dom"/>
</dbReference>
<evidence type="ECO:0000256" key="4">
    <source>
        <dbReference type="ARBA" id="ARBA00022475"/>
    </source>
</evidence>
<dbReference type="SUPFAM" id="SSF55874">
    <property type="entry name" value="ATPase domain of HSP90 chaperone/DNA topoisomerase II/histidine kinase"/>
    <property type="match status" value="1"/>
</dbReference>
<sequence>MRLRDISVRKRLLITNFMMVFIPFCVLVIISSSLMLGMKLINGSNQDKINSMWPEKGPAPSIQFAISSIKVKLENSNDPMPGPGMGRHHHGRGMRKGMNQGPGLNMPFDTNIEKELHDLEQLGIQSVLTQDNNITYISPEADSQEIIQKVSSRSNGSSIMLWDDDIFLFKYQSSDQRTQIYSYGKAPLITPDAPPKPNPLLYWDDIITVIIIVAIITIILLGLYFSRLLSRQILEPLSALRKASAEIRQGNLDTPIDIQTQDEFGDACRDFEAMRLELKAAREQQEKYEENRKELIAGISHDLSTPLTSMKGYASGILDGIAKTPEKQRHYVEMILQGATTMEKLVESLFLFSKLDLGRIPFNLENVPLKYYFTDFYNEQKPLLAEKNINLTMEINLANEDEGLVSIDRIQFQRVIDNLISNSSKYSNRDNVDINIRLEALNDSVRITFADNGPGVPTEDLPKLFDSFYRTDQARSNVSKGSGLGLAITKRIIDGMNGKIWAENRPAGGLTIIIQLPQITPSS</sequence>
<dbReference type="SUPFAM" id="SSF158472">
    <property type="entry name" value="HAMP domain-like"/>
    <property type="match status" value="1"/>
</dbReference>
<evidence type="ECO:0000256" key="10">
    <source>
        <dbReference type="ARBA" id="ARBA00022840"/>
    </source>
</evidence>
<evidence type="ECO:0000256" key="2">
    <source>
        <dbReference type="ARBA" id="ARBA00004651"/>
    </source>
</evidence>
<dbReference type="InterPro" id="IPR003660">
    <property type="entry name" value="HAMP_dom"/>
</dbReference>
<feature type="domain" description="Histidine kinase" evidence="16">
    <location>
        <begin position="298"/>
        <end position="520"/>
    </location>
</feature>
<evidence type="ECO:0000256" key="12">
    <source>
        <dbReference type="ARBA" id="ARBA00023012"/>
    </source>
</evidence>
<keyword evidence="5" id="KW-0597">Phosphoprotein</keyword>
<dbReference type="InterPro" id="IPR003661">
    <property type="entry name" value="HisK_dim/P_dom"/>
</dbReference>
<keyword evidence="10" id="KW-0067">ATP-binding</keyword>
<evidence type="ECO:0000256" key="9">
    <source>
        <dbReference type="ARBA" id="ARBA00022777"/>
    </source>
</evidence>
<dbReference type="AlphaFoldDB" id="A0A0B2JXE8"/>
<dbReference type="CDD" id="cd00075">
    <property type="entry name" value="HATPase"/>
    <property type="match status" value="1"/>
</dbReference>
<keyword evidence="11 15" id="KW-1133">Transmembrane helix</keyword>
<dbReference type="SMART" id="SM00388">
    <property type="entry name" value="HisKA"/>
    <property type="match status" value="1"/>
</dbReference>
<evidence type="ECO:0000256" key="5">
    <source>
        <dbReference type="ARBA" id="ARBA00022553"/>
    </source>
</evidence>
<evidence type="ECO:0000256" key="8">
    <source>
        <dbReference type="ARBA" id="ARBA00022741"/>
    </source>
</evidence>
<dbReference type="PANTHER" id="PTHR45528">
    <property type="entry name" value="SENSOR HISTIDINE KINASE CPXA"/>
    <property type="match status" value="1"/>
</dbReference>
<evidence type="ECO:0000313" key="18">
    <source>
        <dbReference type="EMBL" id="KHM51383.1"/>
    </source>
</evidence>
<dbReference type="PROSITE" id="PS50885">
    <property type="entry name" value="HAMP"/>
    <property type="match status" value="1"/>
</dbReference>
<dbReference type="Pfam" id="PF00512">
    <property type="entry name" value="HisKA"/>
    <property type="match status" value="1"/>
</dbReference>
<dbReference type="GO" id="GO:0005524">
    <property type="term" value="F:ATP binding"/>
    <property type="evidence" value="ECO:0007669"/>
    <property type="project" value="UniProtKB-KW"/>
</dbReference>
<keyword evidence="6" id="KW-0808">Transferase</keyword>
<dbReference type="EC" id="2.7.13.3" evidence="3"/>
<dbReference type="SUPFAM" id="SSF47384">
    <property type="entry name" value="Homodimeric domain of signal transducing histidine kinase"/>
    <property type="match status" value="1"/>
</dbReference>
<keyword evidence="13 15" id="KW-0472">Membrane</keyword>
<dbReference type="PANTHER" id="PTHR45528:SF1">
    <property type="entry name" value="SENSOR HISTIDINE KINASE CPXA"/>
    <property type="match status" value="1"/>
</dbReference>
<keyword evidence="19" id="KW-1185">Reference proteome</keyword>
<comment type="subcellular location">
    <subcellularLocation>
        <location evidence="2">Cell membrane</location>
        <topology evidence="2">Multi-pass membrane protein</topology>
    </subcellularLocation>
</comment>
<dbReference type="InterPro" id="IPR004358">
    <property type="entry name" value="Sig_transdc_His_kin-like_C"/>
</dbReference>
<evidence type="ECO:0000256" key="13">
    <source>
        <dbReference type="ARBA" id="ARBA00023136"/>
    </source>
</evidence>
<dbReference type="STRING" id="82374.NZ47_10815"/>
<dbReference type="InterPro" id="IPR036097">
    <property type="entry name" value="HisK_dim/P_sf"/>
</dbReference>
<accession>A0A0B2JXE8</accession>
<dbReference type="PROSITE" id="PS50109">
    <property type="entry name" value="HIS_KIN"/>
    <property type="match status" value="1"/>
</dbReference>
<keyword evidence="9" id="KW-0418">Kinase</keyword>
<evidence type="ECO:0000259" key="16">
    <source>
        <dbReference type="PROSITE" id="PS50109"/>
    </source>
</evidence>
<dbReference type="GO" id="GO:0005886">
    <property type="term" value="C:plasma membrane"/>
    <property type="evidence" value="ECO:0007669"/>
    <property type="project" value="UniProtKB-SubCell"/>
</dbReference>
<dbReference type="Gene3D" id="3.30.565.10">
    <property type="entry name" value="Histidine kinase-like ATPase, C-terminal domain"/>
    <property type="match status" value="1"/>
</dbReference>
<feature type="transmembrane region" description="Helical" evidence="15">
    <location>
        <begin position="206"/>
        <end position="225"/>
    </location>
</feature>
<dbReference type="Pfam" id="PF02518">
    <property type="entry name" value="HATPase_c"/>
    <property type="match status" value="1"/>
</dbReference>
<dbReference type="InterPro" id="IPR050398">
    <property type="entry name" value="HssS/ArlS-like"/>
</dbReference>
<evidence type="ECO:0000256" key="14">
    <source>
        <dbReference type="SAM" id="Coils"/>
    </source>
</evidence>
<gene>
    <name evidence="18" type="ORF">NZ47_10815</name>
</gene>
<dbReference type="SMART" id="SM00304">
    <property type="entry name" value="HAMP"/>
    <property type="match status" value="1"/>
</dbReference>
<name>A0A0B2JXE8_9FIRM</name>
<dbReference type="SMART" id="SM00387">
    <property type="entry name" value="HATPase_c"/>
    <property type="match status" value="1"/>
</dbReference>
<evidence type="ECO:0000256" key="1">
    <source>
        <dbReference type="ARBA" id="ARBA00000085"/>
    </source>
</evidence>
<dbReference type="CDD" id="cd06225">
    <property type="entry name" value="HAMP"/>
    <property type="match status" value="1"/>
</dbReference>
<evidence type="ECO:0000256" key="7">
    <source>
        <dbReference type="ARBA" id="ARBA00022692"/>
    </source>
</evidence>
<evidence type="ECO:0000256" key="6">
    <source>
        <dbReference type="ARBA" id="ARBA00022679"/>
    </source>
</evidence>
<evidence type="ECO:0000256" key="11">
    <source>
        <dbReference type="ARBA" id="ARBA00022989"/>
    </source>
</evidence>
<keyword evidence="8" id="KW-0547">Nucleotide-binding</keyword>
<comment type="catalytic activity">
    <reaction evidence="1">
        <text>ATP + protein L-histidine = ADP + protein N-phospho-L-histidine.</text>
        <dbReference type="EC" id="2.7.13.3"/>
    </reaction>
</comment>
<dbReference type="Gene3D" id="1.10.287.130">
    <property type="match status" value="1"/>
</dbReference>
<dbReference type="EMBL" id="JSCE01000203">
    <property type="protein sequence ID" value="KHM51383.1"/>
    <property type="molecule type" value="Genomic_DNA"/>
</dbReference>
<dbReference type="Gene3D" id="6.10.340.10">
    <property type="match status" value="1"/>
</dbReference>
<dbReference type="FunFam" id="3.30.565.10:FF:000006">
    <property type="entry name" value="Sensor histidine kinase WalK"/>
    <property type="match status" value="1"/>
</dbReference>
<reference evidence="18 19" key="1">
    <citation type="journal article" date="2013" name="PLoS ONE">
        <title>Identification and characterization of three novel lipases belonging to families II and V from Anaerovibrio lipolyticus 5ST.</title>
        <authorList>
            <person name="Prive F."/>
            <person name="Kaderbhai N.N."/>
            <person name="Girdwood S."/>
            <person name="Worgan H.J."/>
            <person name="Pinloche E."/>
            <person name="Scollan N.D."/>
            <person name="Huws S.A."/>
            <person name="Newbold C.J."/>
        </authorList>
    </citation>
    <scope>NUCLEOTIDE SEQUENCE [LARGE SCALE GENOMIC DNA]</scope>
    <source>
        <strain evidence="18 19">5S</strain>
    </source>
</reference>
<dbReference type="eggNOG" id="COG2205">
    <property type="taxonomic scope" value="Bacteria"/>
</dbReference>
<keyword evidence="7 15" id="KW-0812">Transmembrane</keyword>
<organism evidence="18 19">
    <name type="scientific">Anaerovibrio lipolyticus</name>
    <dbReference type="NCBI Taxonomy" id="82374"/>
    <lineage>
        <taxon>Bacteria</taxon>
        <taxon>Bacillati</taxon>
        <taxon>Bacillota</taxon>
        <taxon>Negativicutes</taxon>
        <taxon>Selenomonadales</taxon>
        <taxon>Selenomonadaceae</taxon>
        <taxon>Anaerovibrio</taxon>
    </lineage>
</organism>
<feature type="transmembrane region" description="Helical" evidence="15">
    <location>
        <begin position="12"/>
        <end position="36"/>
    </location>
</feature>
<dbReference type="PRINTS" id="PR00344">
    <property type="entry name" value="BCTRLSENSOR"/>
</dbReference>
<evidence type="ECO:0000313" key="19">
    <source>
        <dbReference type="Proteomes" id="UP000030993"/>
    </source>
</evidence>
<protein>
    <recommendedName>
        <fullName evidence="3">histidine kinase</fullName>
        <ecNumber evidence="3">2.7.13.3</ecNumber>
    </recommendedName>
</protein>
<keyword evidence="4" id="KW-1003">Cell membrane</keyword>
<evidence type="ECO:0000256" key="15">
    <source>
        <dbReference type="SAM" id="Phobius"/>
    </source>
</evidence>
<feature type="coiled-coil region" evidence="14">
    <location>
        <begin position="271"/>
        <end position="298"/>
    </location>
</feature>
<dbReference type="InterPro" id="IPR036890">
    <property type="entry name" value="HATPase_C_sf"/>
</dbReference>
<feature type="domain" description="HAMP" evidence="17">
    <location>
        <begin position="231"/>
        <end position="283"/>
    </location>
</feature>
<dbReference type="Proteomes" id="UP000030993">
    <property type="component" value="Unassembled WGS sequence"/>
</dbReference>
<dbReference type="GO" id="GO:0000155">
    <property type="term" value="F:phosphorelay sensor kinase activity"/>
    <property type="evidence" value="ECO:0007669"/>
    <property type="project" value="InterPro"/>
</dbReference>
<dbReference type="CDD" id="cd00082">
    <property type="entry name" value="HisKA"/>
    <property type="match status" value="1"/>
</dbReference>
<evidence type="ECO:0000256" key="3">
    <source>
        <dbReference type="ARBA" id="ARBA00012438"/>
    </source>
</evidence>
<keyword evidence="14" id="KW-0175">Coiled coil</keyword>